<protein>
    <submittedName>
        <fullName evidence="1">Uncharacterized protein</fullName>
    </submittedName>
</protein>
<comment type="caution">
    <text evidence="1">The sequence shown here is derived from an EMBL/GenBank/DDBJ whole genome shotgun (WGS) entry which is preliminary data.</text>
</comment>
<proteinExistence type="predicted"/>
<gene>
    <name evidence="1" type="ORF">EV700_1186</name>
</gene>
<name>A0A4Q7ZA94_9GAMM</name>
<organism evidence="1 2">
    <name type="scientific">Fluviicoccus keumensis</name>
    <dbReference type="NCBI Taxonomy" id="1435465"/>
    <lineage>
        <taxon>Bacteria</taxon>
        <taxon>Pseudomonadati</taxon>
        <taxon>Pseudomonadota</taxon>
        <taxon>Gammaproteobacteria</taxon>
        <taxon>Moraxellales</taxon>
        <taxon>Moraxellaceae</taxon>
        <taxon>Fluviicoccus</taxon>
    </lineage>
</organism>
<dbReference type="OrthoDB" id="9429495at2"/>
<sequence>MKQLFDGFRSTSLEVLPNLKERYGLLLRRDLLSVQIIHNAGQVWVEYTVTDQDNYSFDNKKTVKRFCDLDNEAGDPHFSVNASIFENGRYLVEELPPTILAKMADIFDETAAAAITTYAKQG</sequence>
<evidence type="ECO:0000313" key="1">
    <source>
        <dbReference type="EMBL" id="RZU46803.1"/>
    </source>
</evidence>
<reference evidence="1 2" key="1">
    <citation type="submission" date="2019-02" db="EMBL/GenBank/DDBJ databases">
        <title>Genomic Encyclopedia of Type Strains, Phase IV (KMG-IV): sequencing the most valuable type-strain genomes for metagenomic binning, comparative biology and taxonomic classification.</title>
        <authorList>
            <person name="Goeker M."/>
        </authorList>
    </citation>
    <scope>NUCLEOTIDE SEQUENCE [LARGE SCALE GENOMIC DNA]</scope>
    <source>
        <strain evidence="1 2">DSM 105135</strain>
    </source>
</reference>
<dbReference type="AlphaFoldDB" id="A0A4Q7ZA94"/>
<evidence type="ECO:0000313" key="2">
    <source>
        <dbReference type="Proteomes" id="UP000292423"/>
    </source>
</evidence>
<dbReference type="RefSeq" id="WP_130411743.1">
    <property type="nucleotide sequence ID" value="NZ_SHKX01000011.1"/>
</dbReference>
<dbReference type="Proteomes" id="UP000292423">
    <property type="component" value="Unassembled WGS sequence"/>
</dbReference>
<accession>A0A4Q7ZA94</accession>
<keyword evidence="2" id="KW-1185">Reference proteome</keyword>
<dbReference type="EMBL" id="SHKX01000011">
    <property type="protein sequence ID" value="RZU46803.1"/>
    <property type="molecule type" value="Genomic_DNA"/>
</dbReference>